<dbReference type="InterPro" id="IPR038765">
    <property type="entry name" value="Papain-like_cys_pep_sf"/>
</dbReference>
<evidence type="ECO:0000259" key="2">
    <source>
        <dbReference type="SMART" id="SM00460"/>
    </source>
</evidence>
<dbReference type="SUPFAM" id="SSF54001">
    <property type="entry name" value="Cysteine proteinases"/>
    <property type="match status" value="1"/>
</dbReference>
<keyword evidence="1" id="KW-0812">Transmembrane</keyword>
<name>A0A3M8AHH8_9BACL</name>
<feature type="transmembrane region" description="Helical" evidence="1">
    <location>
        <begin position="9"/>
        <end position="26"/>
    </location>
</feature>
<dbReference type="EMBL" id="BJOD01000057">
    <property type="protein sequence ID" value="GED28057.1"/>
    <property type="molecule type" value="Genomic_DNA"/>
</dbReference>
<dbReference type="Proteomes" id="UP000317180">
    <property type="component" value="Unassembled WGS sequence"/>
</dbReference>
<dbReference type="Gene3D" id="3.10.620.30">
    <property type="match status" value="1"/>
</dbReference>
<dbReference type="AlphaFoldDB" id="A0A3M8AHH8"/>
<feature type="transmembrane region" description="Helical" evidence="1">
    <location>
        <begin position="624"/>
        <end position="642"/>
    </location>
</feature>
<evidence type="ECO:0000313" key="6">
    <source>
        <dbReference type="Proteomes" id="UP000317180"/>
    </source>
</evidence>
<gene>
    <name evidence="3" type="primary">yebA</name>
    <name evidence="3" type="ORF">BAG01nite_41590</name>
    <name evidence="4" type="ORF">EB820_22270</name>
</gene>
<dbReference type="InterPro" id="IPR052901">
    <property type="entry name" value="Bact_TGase-like"/>
</dbReference>
<comment type="caution">
    <text evidence="4">The sequence shown here is derived from an EMBL/GenBank/DDBJ whole genome shotgun (WGS) entry which is preliminary data.</text>
</comment>
<dbReference type="Pfam" id="PF13559">
    <property type="entry name" value="DUF4129"/>
    <property type="match status" value="1"/>
</dbReference>
<keyword evidence="1" id="KW-0472">Membrane</keyword>
<evidence type="ECO:0000313" key="5">
    <source>
        <dbReference type="Proteomes" id="UP000276178"/>
    </source>
</evidence>
<dbReference type="PANTHER" id="PTHR42736:SF1">
    <property type="entry name" value="PROTEIN-GLUTAMINE GAMMA-GLUTAMYLTRANSFERASE"/>
    <property type="match status" value="1"/>
</dbReference>
<dbReference type="GeneID" id="82813695"/>
<feature type="transmembrane region" description="Helical" evidence="1">
    <location>
        <begin position="198"/>
        <end position="220"/>
    </location>
</feature>
<sequence>MSVWKRPTIWQWVSALFLFLMLREWLLPLQELTDTGVLWPFLVIVAGVLAIDVAVPYRWVTLPFKLLGLLWLLHATLFDTPLFTTDWLAELYRQIVHDIPLALEQDWGAMSILSRNALFDALLLVLITMLTYLVLEQRQGLWFVFLTELYLAVLDTFLPYDASAGIVRTLIFGFLLLAVSHLMRMTSMATVTEKRSRILFGSLMASLLVILISVGIGYAAPKKDASWPDPIAFLMGSGTEAPTAVMKKVGYDNNDEMLGGPFMQDNTLVFMATTNEHSYWRGDSKDVYTGVGWEKGDREYEAILDPQTYEWKNELFHGLETKKVEATLEFKGPQQFATVFYPGQLNKVSNYAPPNATVVYDKMNQQLEVRAGKINLIQPTGANGRTEYGPNTMLLKLHRYKVDAEVPIVSEKAIMEAGTDYPDEIKERYLQLPATLPPRVKELAQSVTKNAKTPYEKVRAIENYLRASGKYKYETKDVPVAAEGQDFVDHFLFDSMRGYCDHFSTSMAVMLRSLDIPARWVKGFAPGERVGSDDQNRDIMEIRNKDAHSWVEVYFPGHGWIPFEATSTFISPVRFNYDLQTSQPQIPIPVPDLGNQTSPDRGDGRFNELEEGDAIPGSSYSIPWQVNVGLAVVIAAAGFLAWRRRKDIQIWWLRRQIDQDKSNKYTDRFNLLLRMMEQVYTRRQSGETLREYASRITIPADKRQDLRYLTEMYERTVYGYKELEQKARSVAEQLIERLIRQLKP</sequence>
<evidence type="ECO:0000313" key="3">
    <source>
        <dbReference type="EMBL" id="GED28057.1"/>
    </source>
</evidence>
<dbReference type="Pfam" id="PF01841">
    <property type="entry name" value="Transglut_core"/>
    <property type="match status" value="1"/>
</dbReference>
<evidence type="ECO:0000313" key="4">
    <source>
        <dbReference type="EMBL" id="RNB49945.1"/>
    </source>
</evidence>
<dbReference type="RefSeq" id="WP_026558341.1">
    <property type="nucleotide sequence ID" value="NZ_BJOD01000057.1"/>
</dbReference>
<dbReference type="SMART" id="SM00460">
    <property type="entry name" value="TGc"/>
    <property type="match status" value="1"/>
</dbReference>
<dbReference type="Proteomes" id="UP000276178">
    <property type="component" value="Unassembled WGS sequence"/>
</dbReference>
<dbReference type="EMBL" id="RHHN01000076">
    <property type="protein sequence ID" value="RNB49945.1"/>
    <property type="molecule type" value="Genomic_DNA"/>
</dbReference>
<feature type="transmembrane region" description="Helical" evidence="1">
    <location>
        <begin position="166"/>
        <end position="186"/>
    </location>
</feature>
<dbReference type="InterPro" id="IPR002931">
    <property type="entry name" value="Transglutaminase-like"/>
</dbReference>
<feature type="transmembrane region" description="Helical" evidence="1">
    <location>
        <begin position="117"/>
        <end position="135"/>
    </location>
</feature>
<dbReference type="InterPro" id="IPR025403">
    <property type="entry name" value="TgpA-like_C"/>
</dbReference>
<organism evidence="4 5">
    <name type="scientific">Brevibacillus agri</name>
    <dbReference type="NCBI Taxonomy" id="51101"/>
    <lineage>
        <taxon>Bacteria</taxon>
        <taxon>Bacillati</taxon>
        <taxon>Bacillota</taxon>
        <taxon>Bacilli</taxon>
        <taxon>Bacillales</taxon>
        <taxon>Paenibacillaceae</taxon>
        <taxon>Brevibacillus</taxon>
    </lineage>
</organism>
<reference evidence="3 6" key="2">
    <citation type="submission" date="2019-06" db="EMBL/GenBank/DDBJ databases">
        <title>Whole genome shotgun sequence of Brevibacillus agri NBRC 15538.</title>
        <authorList>
            <person name="Hosoyama A."/>
            <person name="Uohara A."/>
            <person name="Ohji S."/>
            <person name="Ichikawa N."/>
        </authorList>
    </citation>
    <scope>NUCLEOTIDE SEQUENCE [LARGE SCALE GENOMIC DNA]</scope>
    <source>
        <strain evidence="3 6">NBRC 15538</strain>
    </source>
</reference>
<feature type="domain" description="Transglutaminase-like" evidence="2">
    <location>
        <begin position="492"/>
        <end position="567"/>
    </location>
</feature>
<feature type="transmembrane region" description="Helical" evidence="1">
    <location>
        <begin position="142"/>
        <end position="160"/>
    </location>
</feature>
<accession>A0A3M8AHH8</accession>
<feature type="transmembrane region" description="Helical" evidence="1">
    <location>
        <begin position="38"/>
        <end position="57"/>
    </location>
</feature>
<protein>
    <submittedName>
        <fullName evidence="4">DUF4129 domain-containing protein</fullName>
    </submittedName>
</protein>
<evidence type="ECO:0000256" key="1">
    <source>
        <dbReference type="SAM" id="Phobius"/>
    </source>
</evidence>
<dbReference type="OrthoDB" id="9804872at2"/>
<reference evidence="4 5" key="1">
    <citation type="submission" date="2018-10" db="EMBL/GenBank/DDBJ databases">
        <title>Phylogenomics of Brevibacillus.</title>
        <authorList>
            <person name="Dunlap C."/>
        </authorList>
    </citation>
    <scope>NUCLEOTIDE SEQUENCE [LARGE SCALE GENOMIC DNA]</scope>
    <source>
        <strain evidence="4 5">NRRL NRS 1219</strain>
    </source>
</reference>
<keyword evidence="1" id="KW-1133">Transmembrane helix</keyword>
<proteinExistence type="predicted"/>
<dbReference type="PANTHER" id="PTHR42736">
    <property type="entry name" value="PROTEIN-GLUTAMINE GAMMA-GLUTAMYLTRANSFERASE"/>
    <property type="match status" value="1"/>
</dbReference>
<keyword evidence="6" id="KW-1185">Reference proteome</keyword>
<feature type="transmembrane region" description="Helical" evidence="1">
    <location>
        <begin position="64"/>
        <end position="83"/>
    </location>
</feature>